<evidence type="ECO:0000256" key="1">
    <source>
        <dbReference type="SAM" id="MobiDB-lite"/>
    </source>
</evidence>
<keyword evidence="2" id="KW-1133">Transmembrane helix</keyword>
<keyword evidence="2" id="KW-0472">Membrane</keyword>
<keyword evidence="2" id="KW-0812">Transmembrane</keyword>
<proteinExistence type="predicted"/>
<feature type="transmembrane region" description="Helical" evidence="2">
    <location>
        <begin position="28"/>
        <end position="47"/>
    </location>
</feature>
<evidence type="ECO:0000313" key="4">
    <source>
        <dbReference type="Proteomes" id="UP000824621"/>
    </source>
</evidence>
<feature type="region of interest" description="Disordered" evidence="1">
    <location>
        <begin position="1"/>
        <end position="21"/>
    </location>
</feature>
<protein>
    <submittedName>
        <fullName evidence="3">Uncharacterized protein</fullName>
    </submittedName>
</protein>
<accession>A0ABS7WIT5</accession>
<evidence type="ECO:0000256" key="2">
    <source>
        <dbReference type="SAM" id="Phobius"/>
    </source>
</evidence>
<dbReference type="EMBL" id="JAGSGB010000001">
    <property type="protein sequence ID" value="MBZ6378286.1"/>
    <property type="molecule type" value="Genomic_DNA"/>
</dbReference>
<dbReference type="RefSeq" id="WP_172406130.1">
    <property type="nucleotide sequence ID" value="NZ_JAGSGB010000001.1"/>
</dbReference>
<comment type="caution">
    <text evidence="3">The sequence shown here is derived from an EMBL/GenBank/DDBJ whole genome shotgun (WGS) entry which is preliminary data.</text>
</comment>
<sequence>MARGSSNREGMQAPVAESASDSDGFTRLFTFAANSWLFGTAFFLVLIL</sequence>
<name>A0ABS7WIT5_9SPHN</name>
<organism evidence="3 4">
    <name type="scientific">Pacificimonas aurantium</name>
    <dbReference type="NCBI Taxonomy" id="1250540"/>
    <lineage>
        <taxon>Bacteria</taxon>
        <taxon>Pseudomonadati</taxon>
        <taxon>Pseudomonadota</taxon>
        <taxon>Alphaproteobacteria</taxon>
        <taxon>Sphingomonadales</taxon>
        <taxon>Sphingosinicellaceae</taxon>
        <taxon>Pacificimonas</taxon>
    </lineage>
</organism>
<gene>
    <name evidence="3" type="ORF">KCN53_06505</name>
</gene>
<keyword evidence="4" id="KW-1185">Reference proteome</keyword>
<reference evidence="3 4" key="1">
    <citation type="submission" date="2021-04" db="EMBL/GenBank/DDBJ databases">
        <authorList>
            <person name="Pira H."/>
            <person name="Risdian C."/>
            <person name="Wink J."/>
        </authorList>
    </citation>
    <scope>NUCLEOTIDE SEQUENCE [LARGE SCALE GENOMIC DNA]</scope>
    <source>
        <strain evidence="3 4">DSM 107782</strain>
    </source>
</reference>
<dbReference type="Proteomes" id="UP000824621">
    <property type="component" value="Unassembled WGS sequence"/>
</dbReference>
<evidence type="ECO:0000313" key="3">
    <source>
        <dbReference type="EMBL" id="MBZ6378286.1"/>
    </source>
</evidence>